<comment type="caution">
    <text evidence="2">The sequence shown here is derived from an EMBL/GenBank/DDBJ whole genome shotgun (WGS) entry which is preliminary data.</text>
</comment>
<dbReference type="AlphaFoldDB" id="A0A2A9MBS6"/>
<protein>
    <submittedName>
        <fullName evidence="2">Uncharacterized protein</fullName>
    </submittedName>
</protein>
<feature type="compositionally biased region" description="Basic residues" evidence="1">
    <location>
        <begin position="49"/>
        <end position="62"/>
    </location>
</feature>
<dbReference type="KEGG" id="bbes:BESB_014630"/>
<feature type="compositionally biased region" description="Basic and acidic residues" evidence="1">
    <location>
        <begin position="12"/>
        <end position="48"/>
    </location>
</feature>
<feature type="compositionally biased region" description="Basic and acidic residues" evidence="1">
    <location>
        <begin position="63"/>
        <end position="79"/>
    </location>
</feature>
<evidence type="ECO:0000256" key="1">
    <source>
        <dbReference type="SAM" id="MobiDB-lite"/>
    </source>
</evidence>
<evidence type="ECO:0000313" key="3">
    <source>
        <dbReference type="Proteomes" id="UP000224006"/>
    </source>
</evidence>
<name>A0A2A9MBS6_BESBE</name>
<dbReference type="Proteomes" id="UP000224006">
    <property type="component" value="Chromosome IX"/>
</dbReference>
<dbReference type="EMBL" id="NWUJ01000010">
    <property type="protein sequence ID" value="PFH32850.1"/>
    <property type="molecule type" value="Genomic_DNA"/>
</dbReference>
<organism evidence="2 3">
    <name type="scientific">Besnoitia besnoiti</name>
    <name type="common">Apicomplexan protozoan</name>
    <dbReference type="NCBI Taxonomy" id="94643"/>
    <lineage>
        <taxon>Eukaryota</taxon>
        <taxon>Sar</taxon>
        <taxon>Alveolata</taxon>
        <taxon>Apicomplexa</taxon>
        <taxon>Conoidasida</taxon>
        <taxon>Coccidia</taxon>
        <taxon>Eucoccidiorida</taxon>
        <taxon>Eimeriorina</taxon>
        <taxon>Sarcocystidae</taxon>
        <taxon>Besnoitia</taxon>
    </lineage>
</organism>
<proteinExistence type="predicted"/>
<dbReference type="VEuPathDB" id="ToxoDB:BESB_014630"/>
<feature type="region of interest" description="Disordered" evidence="1">
    <location>
        <begin position="1"/>
        <end position="79"/>
    </location>
</feature>
<keyword evidence="3" id="KW-1185">Reference proteome</keyword>
<gene>
    <name evidence="2" type="ORF">BESB_014630</name>
</gene>
<accession>A0A2A9MBS6</accession>
<evidence type="ECO:0000313" key="2">
    <source>
        <dbReference type="EMBL" id="PFH32850.1"/>
    </source>
</evidence>
<reference evidence="2 3" key="1">
    <citation type="submission" date="2017-09" db="EMBL/GenBank/DDBJ databases">
        <title>Genome sequencing of Besnoitia besnoiti strain Bb-Ger1.</title>
        <authorList>
            <person name="Schares G."/>
            <person name="Venepally P."/>
            <person name="Lorenzi H.A."/>
        </authorList>
    </citation>
    <scope>NUCLEOTIDE SEQUENCE [LARGE SCALE GENOMIC DNA]</scope>
    <source>
        <strain evidence="2 3">Bb-Ger1</strain>
    </source>
</reference>
<dbReference type="RefSeq" id="XP_029216859.1">
    <property type="nucleotide sequence ID" value="XM_029360192.1"/>
</dbReference>
<sequence>MSQTRPDNGQAGDRRSWGALKEKRETHEQGSRTDVERMLSAKKETDKKGPRRKKNWTQKLRRTNREAVDSGRQINETRP</sequence>
<dbReference type="GeneID" id="40306524"/>